<name>A0A8K0DUG6_9ROSA</name>
<accession>A0A8K0DUG6</accession>
<dbReference type="AlphaFoldDB" id="A0A8K0DUG6"/>
<proteinExistence type="predicted"/>
<dbReference type="Proteomes" id="UP000796880">
    <property type="component" value="Unassembled WGS sequence"/>
</dbReference>
<evidence type="ECO:0000313" key="1">
    <source>
        <dbReference type="EMBL" id="KAF3434284.1"/>
    </source>
</evidence>
<comment type="caution">
    <text evidence="1">The sequence shown here is derived from an EMBL/GenBank/DDBJ whole genome shotgun (WGS) entry which is preliminary data.</text>
</comment>
<evidence type="ECO:0000313" key="2">
    <source>
        <dbReference type="Proteomes" id="UP000796880"/>
    </source>
</evidence>
<sequence length="93" mass="10073">MICGGTGKVASEIPQLVPGGISLRLLPSASAFGRVVLYNDTLGDIAAKWSSEIQQAINLLEFHGHFRVPAFRLVVLYWHTSDMRGTHSGSASY</sequence>
<keyword evidence="2" id="KW-1185">Reference proteome</keyword>
<protein>
    <submittedName>
        <fullName evidence="1">Uncharacterized protein</fullName>
    </submittedName>
</protein>
<organism evidence="1 2">
    <name type="scientific">Rhamnella rubrinervis</name>
    <dbReference type="NCBI Taxonomy" id="2594499"/>
    <lineage>
        <taxon>Eukaryota</taxon>
        <taxon>Viridiplantae</taxon>
        <taxon>Streptophyta</taxon>
        <taxon>Embryophyta</taxon>
        <taxon>Tracheophyta</taxon>
        <taxon>Spermatophyta</taxon>
        <taxon>Magnoliopsida</taxon>
        <taxon>eudicotyledons</taxon>
        <taxon>Gunneridae</taxon>
        <taxon>Pentapetalae</taxon>
        <taxon>rosids</taxon>
        <taxon>fabids</taxon>
        <taxon>Rosales</taxon>
        <taxon>Rhamnaceae</taxon>
        <taxon>rhamnoid group</taxon>
        <taxon>Rhamneae</taxon>
        <taxon>Rhamnella</taxon>
    </lineage>
</organism>
<dbReference type="EMBL" id="VOIH02000011">
    <property type="protein sequence ID" value="KAF3434284.1"/>
    <property type="molecule type" value="Genomic_DNA"/>
</dbReference>
<reference evidence="1" key="1">
    <citation type="submission" date="2020-03" db="EMBL/GenBank/DDBJ databases">
        <title>A high-quality chromosome-level genome assembly of a woody plant with both climbing and erect habits, Rhamnella rubrinervis.</title>
        <authorList>
            <person name="Lu Z."/>
            <person name="Yang Y."/>
            <person name="Zhu X."/>
            <person name="Sun Y."/>
        </authorList>
    </citation>
    <scope>NUCLEOTIDE SEQUENCE</scope>
    <source>
        <strain evidence="1">BYM</strain>
        <tissue evidence="1">Leaf</tissue>
    </source>
</reference>
<gene>
    <name evidence="1" type="ORF">FNV43_RR25387</name>
</gene>